<dbReference type="RefSeq" id="WP_073362305.1">
    <property type="nucleotide sequence ID" value="NZ_FQVQ01000004.1"/>
</dbReference>
<gene>
    <name evidence="2" type="ORF">SAMN05444377_104129</name>
</gene>
<dbReference type="Proteomes" id="UP000184147">
    <property type="component" value="Unassembled WGS sequence"/>
</dbReference>
<dbReference type="AlphaFoldDB" id="A0A1M4ZCI2"/>
<evidence type="ECO:0000313" key="3">
    <source>
        <dbReference type="Proteomes" id="UP000184147"/>
    </source>
</evidence>
<dbReference type="Gene3D" id="3.40.630.30">
    <property type="match status" value="1"/>
</dbReference>
<dbReference type="Pfam" id="PF13302">
    <property type="entry name" value="Acetyltransf_3"/>
    <property type="match status" value="1"/>
</dbReference>
<sequence length="179" mass="20954">MIQRLETERLYMRPFKISDAADLFAMDNNPKVHEYLWQQPTLEREESVKIIEYILGQYERNQIGRFATFLKATDEFIGWTGIKFIDDHIENGNTNFFDYGYRLAEAHWGKGYATEATIAWLQYGFETLKIPVMNAYAHKENGASNRILQKTGFIHQETYPDPAGVLWNWYALENPSSKL</sequence>
<evidence type="ECO:0000259" key="1">
    <source>
        <dbReference type="PROSITE" id="PS51186"/>
    </source>
</evidence>
<dbReference type="GO" id="GO:0016747">
    <property type="term" value="F:acyltransferase activity, transferring groups other than amino-acyl groups"/>
    <property type="evidence" value="ECO:0007669"/>
    <property type="project" value="InterPro"/>
</dbReference>
<dbReference type="OrthoDB" id="9788916at2"/>
<organism evidence="2 3">
    <name type="scientific">Flavobacterium fontis</name>
    <dbReference type="NCBI Taxonomy" id="1124188"/>
    <lineage>
        <taxon>Bacteria</taxon>
        <taxon>Pseudomonadati</taxon>
        <taxon>Bacteroidota</taxon>
        <taxon>Flavobacteriia</taxon>
        <taxon>Flavobacteriales</taxon>
        <taxon>Flavobacteriaceae</taxon>
        <taxon>Flavobacterium</taxon>
    </lineage>
</organism>
<protein>
    <submittedName>
        <fullName evidence="2">Protein N-acetyltransferase, RimJ/RimL family</fullName>
    </submittedName>
</protein>
<evidence type="ECO:0000313" key="2">
    <source>
        <dbReference type="EMBL" id="SHF15763.1"/>
    </source>
</evidence>
<dbReference type="STRING" id="1124188.SAMN05444377_104129"/>
<dbReference type="PANTHER" id="PTHR43792:SF16">
    <property type="entry name" value="N-ACETYLTRANSFERASE DOMAIN-CONTAINING PROTEIN"/>
    <property type="match status" value="1"/>
</dbReference>
<reference evidence="2 3" key="1">
    <citation type="submission" date="2016-11" db="EMBL/GenBank/DDBJ databases">
        <authorList>
            <person name="Jaros S."/>
            <person name="Januszkiewicz K."/>
            <person name="Wedrychowicz H."/>
        </authorList>
    </citation>
    <scope>NUCLEOTIDE SEQUENCE [LARGE SCALE GENOMIC DNA]</scope>
    <source>
        <strain evidence="2 3">DSM 25660</strain>
    </source>
</reference>
<keyword evidence="2" id="KW-0808">Transferase</keyword>
<proteinExistence type="predicted"/>
<dbReference type="InterPro" id="IPR016181">
    <property type="entry name" value="Acyl_CoA_acyltransferase"/>
</dbReference>
<dbReference type="SUPFAM" id="SSF55729">
    <property type="entry name" value="Acyl-CoA N-acyltransferases (Nat)"/>
    <property type="match status" value="1"/>
</dbReference>
<dbReference type="EMBL" id="FQVQ01000004">
    <property type="protein sequence ID" value="SHF15763.1"/>
    <property type="molecule type" value="Genomic_DNA"/>
</dbReference>
<dbReference type="InterPro" id="IPR051531">
    <property type="entry name" value="N-acetyltransferase"/>
</dbReference>
<dbReference type="InterPro" id="IPR000182">
    <property type="entry name" value="GNAT_dom"/>
</dbReference>
<dbReference type="PROSITE" id="PS51186">
    <property type="entry name" value="GNAT"/>
    <property type="match status" value="1"/>
</dbReference>
<feature type="domain" description="N-acetyltransferase" evidence="1">
    <location>
        <begin position="10"/>
        <end position="173"/>
    </location>
</feature>
<name>A0A1M4ZCI2_9FLAO</name>
<keyword evidence="3" id="KW-1185">Reference proteome</keyword>
<dbReference type="PANTHER" id="PTHR43792">
    <property type="entry name" value="GNAT FAMILY, PUTATIVE (AFU_ORTHOLOGUE AFUA_3G00765)-RELATED-RELATED"/>
    <property type="match status" value="1"/>
</dbReference>
<accession>A0A1M4ZCI2</accession>